<evidence type="ECO:0000313" key="2">
    <source>
        <dbReference type="Proteomes" id="UP000707206"/>
    </source>
</evidence>
<reference evidence="1" key="2">
    <citation type="submission" date="2020-03" db="EMBL/GenBank/DDBJ databases">
        <title>Flavobacteriaceae bacterium strain TP-CH-4, a member of the family Flavobacteriaceae isolated from a deep-sea seamount.</title>
        <authorList>
            <person name="Zhang D.-C."/>
        </authorList>
    </citation>
    <scope>NUCLEOTIDE SEQUENCE</scope>
    <source>
        <strain evidence="1">TP-CH-4</strain>
    </source>
</reference>
<dbReference type="SUPFAM" id="SSF55961">
    <property type="entry name" value="Bet v1-like"/>
    <property type="match status" value="1"/>
</dbReference>
<accession>A0A967EF92</accession>
<dbReference type="Pfam" id="PF10604">
    <property type="entry name" value="Polyketide_cyc2"/>
    <property type="match status" value="1"/>
</dbReference>
<dbReference type="InterPro" id="IPR019587">
    <property type="entry name" value="Polyketide_cyclase/dehydratase"/>
</dbReference>
<dbReference type="Proteomes" id="UP000707206">
    <property type="component" value="Unassembled WGS sequence"/>
</dbReference>
<proteinExistence type="predicted"/>
<organism evidence="1 2">
    <name type="scientific">Pelagihabitans pacificus</name>
    <dbReference type="NCBI Taxonomy" id="2696054"/>
    <lineage>
        <taxon>Bacteria</taxon>
        <taxon>Pseudomonadati</taxon>
        <taxon>Bacteroidota</taxon>
        <taxon>Flavobacteriia</taxon>
        <taxon>Flavobacteriales</taxon>
        <taxon>Flavobacteriaceae</taxon>
        <taxon>Pelagihabitans</taxon>
    </lineage>
</organism>
<dbReference type="EMBL" id="VIKU02000006">
    <property type="protein sequence ID" value="NHF61158.1"/>
    <property type="molecule type" value="Genomic_DNA"/>
</dbReference>
<dbReference type="RefSeq" id="WP_152575659.1">
    <property type="nucleotide sequence ID" value="NZ_VIKU02000006.1"/>
</dbReference>
<protein>
    <submittedName>
        <fullName evidence="1">SRPBCC domain-containing protein</fullName>
    </submittedName>
</protein>
<sequence length="137" mass="15885">MTIQTSIIIRATPRKVWDHLLDFESYPAWNPFITSIVGKAEKGHRIKVYISGMSFKPMVLESKTAKELRWRGSLWFKGLFDGEHVFKIQQVSDIEVVFNHSERFEGILVPLFRKKLLIDTKMGFHAMNSALKNLCES</sequence>
<evidence type="ECO:0000313" key="1">
    <source>
        <dbReference type="EMBL" id="NHF61158.1"/>
    </source>
</evidence>
<dbReference type="PANTHER" id="PTHR36166">
    <property type="entry name" value="CHROMOSOME 9, WHOLE GENOME SHOTGUN SEQUENCE"/>
    <property type="match status" value="1"/>
</dbReference>
<dbReference type="CDD" id="cd07822">
    <property type="entry name" value="SRPBCC_4"/>
    <property type="match status" value="1"/>
</dbReference>
<dbReference type="AlphaFoldDB" id="A0A967EF92"/>
<comment type="caution">
    <text evidence="1">The sequence shown here is derived from an EMBL/GenBank/DDBJ whole genome shotgun (WGS) entry which is preliminary data.</text>
</comment>
<keyword evidence="2" id="KW-1185">Reference proteome</keyword>
<dbReference type="Gene3D" id="3.30.530.20">
    <property type="match status" value="1"/>
</dbReference>
<reference evidence="1" key="1">
    <citation type="submission" date="2019-07" db="EMBL/GenBank/DDBJ databases">
        <authorList>
            <person name="De-Chao Zhang Q."/>
        </authorList>
    </citation>
    <scope>NUCLEOTIDE SEQUENCE</scope>
    <source>
        <strain evidence="1">TP-CH-4</strain>
    </source>
</reference>
<dbReference type="PANTHER" id="PTHR36166:SF1">
    <property type="entry name" value="SRPBCC DOMAIN-CONTAINING PROTEIN"/>
    <property type="match status" value="1"/>
</dbReference>
<gene>
    <name evidence="1" type="ORF">FK220_017530</name>
</gene>
<dbReference type="InterPro" id="IPR023393">
    <property type="entry name" value="START-like_dom_sf"/>
</dbReference>
<name>A0A967EF92_9FLAO</name>